<dbReference type="PROSITE" id="PS50157">
    <property type="entry name" value="ZINC_FINGER_C2H2_2"/>
    <property type="match status" value="1"/>
</dbReference>
<dbReference type="Proteomes" id="UP000198287">
    <property type="component" value="Unassembled WGS sequence"/>
</dbReference>
<gene>
    <name evidence="4" type="ORF">Fcan01_00651</name>
</gene>
<evidence type="ECO:0000313" key="5">
    <source>
        <dbReference type="Proteomes" id="UP000198287"/>
    </source>
</evidence>
<feature type="region of interest" description="Disordered" evidence="2">
    <location>
        <begin position="566"/>
        <end position="597"/>
    </location>
</feature>
<dbReference type="GO" id="GO:0008270">
    <property type="term" value="F:zinc ion binding"/>
    <property type="evidence" value="ECO:0007669"/>
    <property type="project" value="UniProtKB-KW"/>
</dbReference>
<sequence length="656" mass="73807">MGFNVVYHYLDEDKIQKEFLIVLDLWIRKEETKKVLCDDKGNPLYHDNGEVKEAVFNSYVFKWPTTSGPWSNTKLRELYRKKEIPDSTWEEYNCCFVKRKETYATAEKILRACQEAERKGESIAEAAKSADDEPPPKETRKFRALRAEEASRKVAWPPRRKRRSGPSLCRVEDLHSPTISDSEDGSPPHHKGTDLESDDDLDDSCFPTATSAINPTRLHPKRRKMKDEDEILRKLYPGVDLDKPITGRDFLKCHRILMKAVLQLKGTYSSQPLCENEVSGGTSEEADDILRQWPVMDKDAFTTLEAALFSRREEEVQLEGSGSSKKGKYKSMLKAIIAEEKFIHKNVEGMIPKLLKAMFSVQVQPHFVFSSKSTTKNPDTIRFEVTESYMVVKGNGNKSFQPVKVNTGRNGRKERPTVRNSEPLSLSSSKSTFMASRPGPPQKSTVRTTFAEFTTTELFKTHQARVHTNTLQCPLVPKQCKTGVIMHHHFVKNHGDNKKGGLDASKVTGPNGTAGSFGEQRRPTVPVPPPRALPLQAPGPRNTNSEKIIVSTSIEDELEELLSSQAKVSDDMTNNQKLEDNVPTQSNSSDRTTTSSPVEVKISVPQLLYHCSACIEGFAFSHELTKHETTHGLGFACLGCGGSFKFKTNLDKHFER</sequence>
<feature type="region of interest" description="Disordered" evidence="2">
    <location>
        <begin position="153"/>
        <end position="225"/>
    </location>
</feature>
<keyword evidence="5" id="KW-1185">Reference proteome</keyword>
<evidence type="ECO:0000313" key="4">
    <source>
        <dbReference type="EMBL" id="OXA62089.1"/>
    </source>
</evidence>
<evidence type="ECO:0000256" key="2">
    <source>
        <dbReference type="SAM" id="MobiDB-lite"/>
    </source>
</evidence>
<dbReference type="AlphaFoldDB" id="A0A226EX22"/>
<feature type="compositionally biased region" description="Low complexity" evidence="2">
    <location>
        <begin position="418"/>
        <end position="436"/>
    </location>
</feature>
<comment type="caution">
    <text evidence="4">The sequence shown here is derived from an EMBL/GenBank/DDBJ whole genome shotgun (WGS) entry which is preliminary data.</text>
</comment>
<organism evidence="4 5">
    <name type="scientific">Folsomia candida</name>
    <name type="common">Springtail</name>
    <dbReference type="NCBI Taxonomy" id="158441"/>
    <lineage>
        <taxon>Eukaryota</taxon>
        <taxon>Metazoa</taxon>
        <taxon>Ecdysozoa</taxon>
        <taxon>Arthropoda</taxon>
        <taxon>Hexapoda</taxon>
        <taxon>Collembola</taxon>
        <taxon>Entomobryomorpha</taxon>
        <taxon>Isotomoidea</taxon>
        <taxon>Isotomidae</taxon>
        <taxon>Proisotominae</taxon>
        <taxon>Folsomia</taxon>
    </lineage>
</organism>
<keyword evidence="1" id="KW-0863">Zinc-finger</keyword>
<feature type="region of interest" description="Disordered" evidence="2">
    <location>
        <begin position="400"/>
        <end position="445"/>
    </location>
</feature>
<dbReference type="EMBL" id="LNIX01000001">
    <property type="protein sequence ID" value="OXA62089.1"/>
    <property type="molecule type" value="Genomic_DNA"/>
</dbReference>
<dbReference type="InterPro" id="IPR013087">
    <property type="entry name" value="Znf_C2H2_type"/>
</dbReference>
<evidence type="ECO:0000259" key="3">
    <source>
        <dbReference type="PROSITE" id="PS50157"/>
    </source>
</evidence>
<name>A0A226EX22_FOLCA</name>
<feature type="region of interest" description="Disordered" evidence="2">
    <location>
        <begin position="492"/>
        <end position="544"/>
    </location>
</feature>
<accession>A0A226EX22</accession>
<dbReference type="PROSITE" id="PS00028">
    <property type="entry name" value="ZINC_FINGER_C2H2_1"/>
    <property type="match status" value="1"/>
</dbReference>
<keyword evidence="1" id="KW-0479">Metal-binding</keyword>
<dbReference type="Gene3D" id="3.30.160.60">
    <property type="entry name" value="Classic Zinc Finger"/>
    <property type="match status" value="1"/>
</dbReference>
<keyword evidence="1" id="KW-0862">Zinc</keyword>
<proteinExistence type="predicted"/>
<feature type="domain" description="C2H2-type" evidence="3">
    <location>
        <begin position="609"/>
        <end position="631"/>
    </location>
</feature>
<evidence type="ECO:0000256" key="1">
    <source>
        <dbReference type="PROSITE-ProRule" id="PRU00042"/>
    </source>
</evidence>
<reference evidence="4 5" key="1">
    <citation type="submission" date="2015-12" db="EMBL/GenBank/DDBJ databases">
        <title>The genome of Folsomia candida.</title>
        <authorList>
            <person name="Faddeeva A."/>
            <person name="Derks M.F."/>
            <person name="Anvar Y."/>
            <person name="Smit S."/>
            <person name="Van Straalen N."/>
            <person name="Roelofs D."/>
        </authorList>
    </citation>
    <scope>NUCLEOTIDE SEQUENCE [LARGE SCALE GENOMIC DNA]</scope>
    <source>
        <strain evidence="4 5">VU population</strain>
        <tissue evidence="4">Whole body</tissue>
    </source>
</reference>
<protein>
    <submittedName>
        <fullName evidence="4">Zinc finger protein Pegasus</fullName>
    </submittedName>
</protein>